<keyword evidence="1" id="KW-1133">Transmembrane helix</keyword>
<dbReference type="AlphaFoldDB" id="A0A8T1VWN6"/>
<evidence type="ECO:0000256" key="1">
    <source>
        <dbReference type="SAM" id="Phobius"/>
    </source>
</evidence>
<keyword evidence="1" id="KW-0812">Transmembrane</keyword>
<reference evidence="2" key="1">
    <citation type="submission" date="2021-02" db="EMBL/GenBank/DDBJ databases">
        <authorList>
            <person name="Palmer J.M."/>
        </authorList>
    </citation>
    <scope>NUCLEOTIDE SEQUENCE</scope>
    <source>
        <strain evidence="2">SCRP23</strain>
    </source>
</reference>
<dbReference type="EMBL" id="JAGDFL010000538">
    <property type="protein sequence ID" value="KAG7385735.1"/>
    <property type="molecule type" value="Genomic_DNA"/>
</dbReference>
<dbReference type="Proteomes" id="UP000693981">
    <property type="component" value="Unassembled WGS sequence"/>
</dbReference>
<accession>A0A8T1VWN6</accession>
<sequence>MSKGVASLDHQGLTPIATTFLHFRGRRQDPSQSMELGVAELTLVLLGFTALALLALWLYRMVQYRRAVRRSQARWLAYEPAPVLTEEELGLNWPTLKPILLSPIAEERHESGRESENDSILSMRRDSMRLSSISVIAYGSFDKTATV</sequence>
<organism evidence="2 3">
    <name type="scientific">Phytophthora boehmeriae</name>
    <dbReference type="NCBI Taxonomy" id="109152"/>
    <lineage>
        <taxon>Eukaryota</taxon>
        <taxon>Sar</taxon>
        <taxon>Stramenopiles</taxon>
        <taxon>Oomycota</taxon>
        <taxon>Peronosporomycetes</taxon>
        <taxon>Peronosporales</taxon>
        <taxon>Peronosporaceae</taxon>
        <taxon>Phytophthora</taxon>
    </lineage>
</organism>
<evidence type="ECO:0000313" key="3">
    <source>
        <dbReference type="Proteomes" id="UP000693981"/>
    </source>
</evidence>
<gene>
    <name evidence="2" type="ORF">PHYBOEH_008906</name>
</gene>
<keyword evidence="3" id="KW-1185">Reference proteome</keyword>
<evidence type="ECO:0000313" key="2">
    <source>
        <dbReference type="EMBL" id="KAG7385735.1"/>
    </source>
</evidence>
<protein>
    <submittedName>
        <fullName evidence="2">Uncharacterized protein</fullName>
    </submittedName>
</protein>
<feature type="transmembrane region" description="Helical" evidence="1">
    <location>
        <begin position="36"/>
        <end position="59"/>
    </location>
</feature>
<proteinExistence type="predicted"/>
<dbReference type="OrthoDB" id="114792at2759"/>
<comment type="caution">
    <text evidence="2">The sequence shown here is derived from an EMBL/GenBank/DDBJ whole genome shotgun (WGS) entry which is preliminary data.</text>
</comment>
<name>A0A8T1VWN6_9STRA</name>
<keyword evidence="1" id="KW-0472">Membrane</keyword>